<dbReference type="Proteomes" id="UP000444980">
    <property type="component" value="Unassembled WGS sequence"/>
</dbReference>
<dbReference type="OrthoDB" id="9553951at2"/>
<evidence type="ECO:0000313" key="1">
    <source>
        <dbReference type="EMBL" id="GED98518.1"/>
    </source>
</evidence>
<comment type="caution">
    <text evidence="1">The sequence shown here is derived from an EMBL/GenBank/DDBJ whole genome shotgun (WGS) entry which is preliminary data.</text>
</comment>
<sequence>MAAAVVAVIVGATGCTVTGQAQTPRAQVESYVAERSAAREHANGEAACATTLAGMRASVAAYNTMISALNSSQDMGSLGGADRAVIIRLDHDLANLRAAQGKSLPAGLTQPFAGAAEATSAIRKAVVGKKRDELNPAARRWDRARQRLVRVCGRFLPR</sequence>
<keyword evidence="2" id="KW-1185">Reference proteome</keyword>
<gene>
    <name evidence="1" type="ORF">nbrc107697_25570</name>
</gene>
<name>A0A7I9UZB7_9ACTN</name>
<protein>
    <submittedName>
        <fullName evidence="1">Uncharacterized protein</fullName>
    </submittedName>
</protein>
<dbReference type="AlphaFoldDB" id="A0A7I9UZB7"/>
<reference evidence="2" key="1">
    <citation type="submission" date="2019-06" db="EMBL/GenBank/DDBJ databases">
        <title>Gordonia isolated from sludge of a wastewater treatment plant.</title>
        <authorList>
            <person name="Tamura T."/>
            <person name="Aoyama K."/>
            <person name="Kang Y."/>
            <person name="Saito S."/>
            <person name="Akiyama N."/>
            <person name="Yazawa K."/>
            <person name="Gonoi T."/>
            <person name="Mikami Y."/>
        </authorList>
    </citation>
    <scope>NUCLEOTIDE SEQUENCE [LARGE SCALE GENOMIC DNA]</scope>
    <source>
        <strain evidence="2">NBRC 107697</strain>
    </source>
</reference>
<organism evidence="1 2">
    <name type="scientific">Gordonia crocea</name>
    <dbReference type="NCBI Taxonomy" id="589162"/>
    <lineage>
        <taxon>Bacteria</taxon>
        <taxon>Bacillati</taxon>
        <taxon>Actinomycetota</taxon>
        <taxon>Actinomycetes</taxon>
        <taxon>Mycobacteriales</taxon>
        <taxon>Gordoniaceae</taxon>
        <taxon>Gordonia</taxon>
    </lineage>
</organism>
<dbReference type="RefSeq" id="WP_161927927.1">
    <property type="nucleotide sequence ID" value="NZ_BJOU01000002.1"/>
</dbReference>
<dbReference type="EMBL" id="BJOU01000002">
    <property type="protein sequence ID" value="GED98518.1"/>
    <property type="molecule type" value="Genomic_DNA"/>
</dbReference>
<proteinExistence type="predicted"/>
<evidence type="ECO:0000313" key="2">
    <source>
        <dbReference type="Proteomes" id="UP000444980"/>
    </source>
</evidence>
<accession>A0A7I9UZB7</accession>